<dbReference type="HOGENOM" id="CLU_2256974_0_0_1"/>
<organism evidence="1">
    <name type="scientific">Oryza brachyantha</name>
    <name type="common">malo sina</name>
    <dbReference type="NCBI Taxonomy" id="4533"/>
    <lineage>
        <taxon>Eukaryota</taxon>
        <taxon>Viridiplantae</taxon>
        <taxon>Streptophyta</taxon>
        <taxon>Embryophyta</taxon>
        <taxon>Tracheophyta</taxon>
        <taxon>Spermatophyta</taxon>
        <taxon>Magnoliopsida</taxon>
        <taxon>Liliopsida</taxon>
        <taxon>Poales</taxon>
        <taxon>Poaceae</taxon>
        <taxon>BOP clade</taxon>
        <taxon>Oryzoideae</taxon>
        <taxon>Oryzeae</taxon>
        <taxon>Oryzinae</taxon>
        <taxon>Oryza</taxon>
    </lineage>
</organism>
<evidence type="ECO:0000313" key="2">
    <source>
        <dbReference type="Proteomes" id="UP000006038"/>
    </source>
</evidence>
<dbReference type="Proteomes" id="UP000006038">
    <property type="component" value="Unassembled WGS sequence"/>
</dbReference>
<evidence type="ECO:0000313" key="1">
    <source>
        <dbReference type="EnsemblPlants" id="OB02G24480.1"/>
    </source>
</evidence>
<accession>J3LCT1</accession>
<protein>
    <submittedName>
        <fullName evidence="1">Uncharacterized protein</fullName>
    </submittedName>
</protein>
<name>J3LCT1_ORYBR</name>
<dbReference type="Gramene" id="OB02G24480.1">
    <property type="protein sequence ID" value="OB02G24480.1"/>
    <property type="gene ID" value="OB02G24480"/>
</dbReference>
<proteinExistence type="predicted"/>
<keyword evidence="2" id="KW-1185">Reference proteome</keyword>
<reference evidence="1" key="1">
    <citation type="submission" date="2013-04" db="UniProtKB">
        <authorList>
            <consortium name="EnsemblPlants"/>
        </authorList>
    </citation>
    <scope>IDENTIFICATION</scope>
</reference>
<dbReference type="AlphaFoldDB" id="J3LCT1"/>
<sequence>EVGLEDGQPVRVLVGVPVRLPEPLHEAREVALRVQLQLVLVVAAADHLPDQGLLLVAGDGHRRRDEEEEAEEEEEATIHRGIWGCFACLDWLLVSDFGGVVVAL</sequence>
<dbReference type="EnsemblPlants" id="OB02G24480.1">
    <property type="protein sequence ID" value="OB02G24480.1"/>
    <property type="gene ID" value="OB02G24480"/>
</dbReference>